<feature type="compositionally biased region" description="Basic and acidic residues" evidence="1">
    <location>
        <begin position="23"/>
        <end position="39"/>
    </location>
</feature>
<organism evidence="2 3">
    <name type="scientific">Phanerochaete sordida</name>
    <dbReference type="NCBI Taxonomy" id="48140"/>
    <lineage>
        <taxon>Eukaryota</taxon>
        <taxon>Fungi</taxon>
        <taxon>Dikarya</taxon>
        <taxon>Basidiomycota</taxon>
        <taxon>Agaricomycotina</taxon>
        <taxon>Agaricomycetes</taxon>
        <taxon>Polyporales</taxon>
        <taxon>Phanerochaetaceae</taxon>
        <taxon>Phanerochaete</taxon>
    </lineage>
</organism>
<dbReference type="Proteomes" id="UP000703269">
    <property type="component" value="Unassembled WGS sequence"/>
</dbReference>
<feature type="compositionally biased region" description="Pro residues" evidence="1">
    <location>
        <begin position="60"/>
        <end position="69"/>
    </location>
</feature>
<reference evidence="2 3" key="1">
    <citation type="submission" date="2021-08" db="EMBL/GenBank/DDBJ databases">
        <title>Draft Genome Sequence of Phanerochaete sordida strain YK-624.</title>
        <authorList>
            <person name="Mori T."/>
            <person name="Dohra H."/>
            <person name="Suzuki T."/>
            <person name="Kawagishi H."/>
            <person name="Hirai H."/>
        </authorList>
    </citation>
    <scope>NUCLEOTIDE SEQUENCE [LARGE SCALE GENOMIC DNA]</scope>
    <source>
        <strain evidence="2 3">YK-624</strain>
    </source>
</reference>
<accession>A0A9P3LFM5</accession>
<feature type="region of interest" description="Disordered" evidence="1">
    <location>
        <begin position="23"/>
        <end position="107"/>
    </location>
</feature>
<sequence>MSDFKEGLSANSTYSYEYHEHDGLPAYEGKGRSSPRDPFQDPSSRGVFEGQAPPRQRSPYMPPAGPPPQFGGTTNFAQPEHGYYDQQPSYQGQGNSRMMGMSSPPPTSAFAPYAPSPTPTYQPAPVTYVQPTTVVADRYAYGYRGYRRTPLVSTALGVGPRSRRRGVLGLVGSLVDNDDDGARSMPSSTPPSFSRTPQPQFPYSPFPPLVAVSFDKHLDRGFPLAPPPSQLNPHPFMAHDVSEVDWTSFLGDIQQAGVNTNANTPVTVGRFGRPSLVGTLVSMGVDAASSSSRSGAVTQVVDQWNSYFFHPRQMEVNLAHGRNVYTTSGRLSPELVREGYVCGGSGQSNEPWKLLISSRPLR</sequence>
<dbReference type="EMBL" id="BPQB01000034">
    <property type="protein sequence ID" value="GJE93686.1"/>
    <property type="molecule type" value="Genomic_DNA"/>
</dbReference>
<comment type="caution">
    <text evidence="2">The sequence shown here is derived from an EMBL/GenBank/DDBJ whole genome shotgun (WGS) entry which is preliminary data.</text>
</comment>
<evidence type="ECO:0000256" key="1">
    <source>
        <dbReference type="SAM" id="MobiDB-lite"/>
    </source>
</evidence>
<keyword evidence="3" id="KW-1185">Reference proteome</keyword>
<gene>
    <name evidence="2" type="ORF">PsYK624_098460</name>
</gene>
<evidence type="ECO:0000313" key="3">
    <source>
        <dbReference type="Proteomes" id="UP000703269"/>
    </source>
</evidence>
<evidence type="ECO:0000313" key="2">
    <source>
        <dbReference type="EMBL" id="GJE93686.1"/>
    </source>
</evidence>
<protein>
    <submittedName>
        <fullName evidence="2">Uncharacterized protein</fullName>
    </submittedName>
</protein>
<proteinExistence type="predicted"/>
<name>A0A9P3LFM5_9APHY</name>
<feature type="compositionally biased region" description="Polar residues" evidence="1">
    <location>
        <begin position="86"/>
        <end position="96"/>
    </location>
</feature>
<dbReference type="InterPro" id="IPR028018">
    <property type="entry name" value="DUF4646"/>
</dbReference>
<feature type="region of interest" description="Disordered" evidence="1">
    <location>
        <begin position="172"/>
        <end position="198"/>
    </location>
</feature>
<feature type="compositionally biased region" description="Low complexity" evidence="1">
    <location>
        <begin position="183"/>
        <end position="198"/>
    </location>
</feature>
<dbReference type="AlphaFoldDB" id="A0A9P3LFM5"/>
<dbReference type="OrthoDB" id="5314275at2759"/>
<dbReference type="Pfam" id="PF15496">
    <property type="entry name" value="DUF4646"/>
    <property type="match status" value="1"/>
</dbReference>